<sequence length="96" mass="10986">MRQALYLKQQKKMKMSYKAAWDDIQNINQHSPTIVVQTATGGKNGGGSKISDYGKELIETFDLLQGFIHNLEDNLKNFENLTDLRENIQTLQKKLS</sequence>
<evidence type="ECO:0000313" key="1">
    <source>
        <dbReference type="EMBL" id="RDU73503.1"/>
    </source>
</evidence>
<accession>A0A3D8J7L7</accession>
<dbReference type="EMBL" id="NXLX01000010">
    <property type="protein sequence ID" value="RDU73503.1"/>
    <property type="molecule type" value="Genomic_DNA"/>
</dbReference>
<protein>
    <submittedName>
        <fullName evidence="1">Uncharacterized protein</fullName>
    </submittedName>
</protein>
<keyword evidence="2" id="KW-1185">Reference proteome</keyword>
<dbReference type="AlphaFoldDB" id="A0A3D8J7L7"/>
<gene>
    <name evidence="1" type="ORF">CQA57_04795</name>
</gene>
<dbReference type="SUPFAM" id="SSF46785">
    <property type="entry name" value="Winged helix' DNA-binding domain"/>
    <property type="match status" value="1"/>
</dbReference>
<dbReference type="InterPro" id="IPR036390">
    <property type="entry name" value="WH_DNA-bd_sf"/>
</dbReference>
<organism evidence="1 2">
    <name type="scientific">Helicobacter anseris</name>
    <dbReference type="NCBI Taxonomy" id="375926"/>
    <lineage>
        <taxon>Bacteria</taxon>
        <taxon>Pseudomonadati</taxon>
        <taxon>Campylobacterota</taxon>
        <taxon>Epsilonproteobacteria</taxon>
        <taxon>Campylobacterales</taxon>
        <taxon>Helicobacteraceae</taxon>
        <taxon>Helicobacter</taxon>
    </lineage>
</organism>
<proteinExistence type="predicted"/>
<dbReference type="PANTHER" id="PTHR30432">
    <property type="entry name" value="TRANSCRIPTIONAL REGULATOR MODE"/>
    <property type="match status" value="1"/>
</dbReference>
<reference evidence="1 2" key="1">
    <citation type="submission" date="2018-04" db="EMBL/GenBank/DDBJ databases">
        <title>Novel Campyloabacter and Helicobacter Species and Strains.</title>
        <authorList>
            <person name="Mannion A.J."/>
            <person name="Shen Z."/>
            <person name="Fox J.G."/>
        </authorList>
    </citation>
    <scope>NUCLEOTIDE SEQUENCE [LARGE SCALE GENOMIC DNA]</scope>
    <source>
        <strain evidence="1 2">MIT 04-9362</strain>
    </source>
</reference>
<evidence type="ECO:0000313" key="2">
    <source>
        <dbReference type="Proteomes" id="UP000256695"/>
    </source>
</evidence>
<dbReference type="Proteomes" id="UP000256695">
    <property type="component" value="Unassembled WGS sequence"/>
</dbReference>
<name>A0A3D8J7L7_9HELI</name>
<dbReference type="InterPro" id="IPR051815">
    <property type="entry name" value="Molybdate_resp_trans_reg"/>
</dbReference>
<dbReference type="InterPro" id="IPR036388">
    <property type="entry name" value="WH-like_DNA-bd_sf"/>
</dbReference>
<comment type="caution">
    <text evidence="1">The sequence shown here is derived from an EMBL/GenBank/DDBJ whole genome shotgun (WGS) entry which is preliminary data.</text>
</comment>
<dbReference type="Gene3D" id="1.10.10.10">
    <property type="entry name" value="Winged helix-like DNA-binding domain superfamily/Winged helix DNA-binding domain"/>
    <property type="match status" value="1"/>
</dbReference>
<dbReference type="PANTHER" id="PTHR30432:SF1">
    <property type="entry name" value="DNA-BINDING TRANSCRIPTIONAL DUAL REGULATOR MODE"/>
    <property type="match status" value="1"/>
</dbReference>